<organism evidence="1 2">
    <name type="scientific">Rhizopus microsporus</name>
    <dbReference type="NCBI Taxonomy" id="58291"/>
    <lineage>
        <taxon>Eukaryota</taxon>
        <taxon>Fungi</taxon>
        <taxon>Fungi incertae sedis</taxon>
        <taxon>Mucoromycota</taxon>
        <taxon>Mucoromycotina</taxon>
        <taxon>Mucoromycetes</taxon>
        <taxon>Mucorales</taxon>
        <taxon>Mucorineae</taxon>
        <taxon>Rhizopodaceae</taxon>
        <taxon>Rhizopus</taxon>
    </lineage>
</organism>
<evidence type="ECO:0000313" key="2">
    <source>
        <dbReference type="Proteomes" id="UP000242381"/>
    </source>
</evidence>
<name>A0A1X0S8R7_RHIZD</name>
<reference evidence="1 2" key="1">
    <citation type="journal article" date="2016" name="Proc. Natl. Acad. Sci. U.S.A.">
        <title>Lipid metabolic changes in an early divergent fungus govern the establishment of a mutualistic symbiosis with endobacteria.</title>
        <authorList>
            <person name="Lastovetsky O.A."/>
            <person name="Gaspar M.L."/>
            <person name="Mondo S.J."/>
            <person name="LaButti K.M."/>
            <person name="Sandor L."/>
            <person name="Grigoriev I.V."/>
            <person name="Henry S.A."/>
            <person name="Pawlowska T.E."/>
        </authorList>
    </citation>
    <scope>NUCLEOTIDE SEQUENCE [LARGE SCALE GENOMIC DNA]</scope>
    <source>
        <strain evidence="1 2">ATCC 11559</strain>
    </source>
</reference>
<gene>
    <name evidence="1" type="ORF">BCV71DRAFT_232983</name>
</gene>
<evidence type="ECO:0000313" key="1">
    <source>
        <dbReference type="EMBL" id="ORE20703.1"/>
    </source>
</evidence>
<sequence>MQKLPSTKSIKRFKTNTTLDTSMPKFLPLPLAGCAQLAADTFRRAIDAYPENEFVSSHPALLFPLLKTDKYHCTIEGSEATLPSQQRLAHVLLMISKAHFDSDQEAAVKACLCCLQCIHGHLTLLKNVYGEYENCVWWKCLSIGEKTLGFFKKSLGSFRISVVFTTLSKAFYGSVYHSSIVMKYK</sequence>
<dbReference type="EMBL" id="KV921290">
    <property type="protein sequence ID" value="ORE20703.1"/>
    <property type="molecule type" value="Genomic_DNA"/>
</dbReference>
<proteinExistence type="predicted"/>
<accession>A0A1X0S8R7</accession>
<dbReference type="AlphaFoldDB" id="A0A1X0S8R7"/>
<dbReference type="Proteomes" id="UP000242381">
    <property type="component" value="Unassembled WGS sequence"/>
</dbReference>
<protein>
    <submittedName>
        <fullName evidence="1">Uncharacterized protein</fullName>
    </submittedName>
</protein>